<sequence length="202" mass="22573">MSLVDRLTTGSSLWANRASDPCNGPLTISATEGWAPNLPIATASLSPLGIEVREYDSDRGMPMPWPNETFDVVMNRHESFDPEELSRVIRPGGRFLTQQVDGTEAQEFREWFGGEPMYPEAQLEPASAGLLAQGFTITEARTWSGTMRFNDVEAVLEYLGYVPWDVPGFTVEANFDTLEKLARLESPIEVTQKRFLIIADKQ</sequence>
<evidence type="ECO:0000313" key="1">
    <source>
        <dbReference type="EMBL" id="RBP70610.1"/>
    </source>
</evidence>
<dbReference type="PANTHER" id="PTHR43460">
    <property type="entry name" value="METHYLTRANSFERASE"/>
    <property type="match status" value="1"/>
</dbReference>
<dbReference type="AlphaFoldDB" id="A0A366IIS1"/>
<dbReference type="EMBL" id="QNSB01000008">
    <property type="protein sequence ID" value="RBP70610.1"/>
    <property type="molecule type" value="Genomic_DNA"/>
</dbReference>
<evidence type="ECO:0008006" key="3">
    <source>
        <dbReference type="Google" id="ProtNLM"/>
    </source>
</evidence>
<dbReference type="SUPFAM" id="SSF53335">
    <property type="entry name" value="S-adenosyl-L-methionine-dependent methyltransferases"/>
    <property type="match status" value="1"/>
</dbReference>
<accession>A0A366IIS1</accession>
<dbReference type="Proteomes" id="UP000253509">
    <property type="component" value="Unassembled WGS sequence"/>
</dbReference>
<dbReference type="InterPro" id="IPR052939">
    <property type="entry name" value="23S_rRNA_MeTrnsfrase_RlmA"/>
</dbReference>
<dbReference type="Gene3D" id="3.40.50.150">
    <property type="entry name" value="Vaccinia Virus protein VP39"/>
    <property type="match status" value="1"/>
</dbReference>
<protein>
    <recommendedName>
        <fullName evidence="3">Methyltransferase family protein</fullName>
    </recommendedName>
</protein>
<reference evidence="1 2" key="1">
    <citation type="submission" date="2018-06" db="EMBL/GenBank/DDBJ databases">
        <title>Freshwater and sediment microbial communities from various areas in North America, analyzing microbe dynamics in response to fracking.</title>
        <authorList>
            <person name="Lamendella R."/>
        </authorList>
    </citation>
    <scope>NUCLEOTIDE SEQUENCE [LARGE SCALE GENOMIC DNA]</scope>
    <source>
        <strain evidence="1 2">3b_TX</strain>
    </source>
</reference>
<name>A0A366IIS1_9MICO</name>
<organism evidence="1 2">
    <name type="scientific">Brevibacterium celere</name>
    <dbReference type="NCBI Taxonomy" id="225845"/>
    <lineage>
        <taxon>Bacteria</taxon>
        <taxon>Bacillati</taxon>
        <taxon>Actinomycetota</taxon>
        <taxon>Actinomycetes</taxon>
        <taxon>Micrococcales</taxon>
        <taxon>Brevibacteriaceae</taxon>
        <taxon>Brevibacterium</taxon>
    </lineage>
</organism>
<dbReference type="InterPro" id="IPR029063">
    <property type="entry name" value="SAM-dependent_MTases_sf"/>
</dbReference>
<keyword evidence="2" id="KW-1185">Reference proteome</keyword>
<proteinExistence type="predicted"/>
<dbReference type="PANTHER" id="PTHR43460:SF1">
    <property type="entry name" value="METHYLTRANSFERASE TYPE 11 DOMAIN-CONTAINING PROTEIN"/>
    <property type="match status" value="1"/>
</dbReference>
<gene>
    <name evidence="1" type="ORF">DFO65_10862</name>
</gene>
<evidence type="ECO:0000313" key="2">
    <source>
        <dbReference type="Proteomes" id="UP000253509"/>
    </source>
</evidence>
<comment type="caution">
    <text evidence="1">The sequence shown here is derived from an EMBL/GenBank/DDBJ whole genome shotgun (WGS) entry which is preliminary data.</text>
</comment>